<evidence type="ECO:0000256" key="2">
    <source>
        <dbReference type="HAMAP-Rule" id="MF_00518"/>
    </source>
</evidence>
<dbReference type="SUPFAM" id="SSF69500">
    <property type="entry name" value="DTD-like"/>
    <property type="match status" value="1"/>
</dbReference>
<comment type="subunit">
    <text evidence="2">Homodimer.</text>
</comment>
<evidence type="ECO:0000313" key="3">
    <source>
        <dbReference type="EMBL" id="NYJ79459.1"/>
    </source>
</evidence>
<dbReference type="InterPro" id="IPR003732">
    <property type="entry name" value="Daa-tRNA_deacyls_DTD"/>
</dbReference>
<dbReference type="AlphaFoldDB" id="A0A7Z0KA64"/>
<feature type="short sequence motif" description="Gly-cisPro motif, important for rejection of L-amino acids" evidence="2">
    <location>
        <begin position="137"/>
        <end position="138"/>
    </location>
</feature>
<name>A0A7Z0KA64_9MICC</name>
<dbReference type="PANTHER" id="PTHR10472">
    <property type="entry name" value="D-TYROSYL-TRNA TYR DEACYLASE"/>
    <property type="match status" value="1"/>
</dbReference>
<comment type="subcellular location">
    <subcellularLocation>
        <location evidence="2">Cytoplasm</location>
    </subcellularLocation>
</comment>
<dbReference type="GO" id="GO:0043908">
    <property type="term" value="F:Ser(Gly)-tRNA(Ala) hydrolase activity"/>
    <property type="evidence" value="ECO:0007669"/>
    <property type="project" value="UniProtKB-UniRule"/>
</dbReference>
<dbReference type="GO" id="GO:0019478">
    <property type="term" value="P:D-amino acid catabolic process"/>
    <property type="evidence" value="ECO:0007669"/>
    <property type="project" value="UniProtKB-UniRule"/>
</dbReference>
<keyword evidence="2 3" id="KW-0378">Hydrolase</keyword>
<dbReference type="RefSeq" id="WP_179542676.1">
    <property type="nucleotide sequence ID" value="NZ_BAAALL010000001.1"/>
</dbReference>
<dbReference type="GO" id="GO:0051500">
    <property type="term" value="F:D-tyrosyl-tRNA(Tyr) deacylase activity"/>
    <property type="evidence" value="ECO:0007669"/>
    <property type="project" value="TreeGrafter"/>
</dbReference>
<dbReference type="Gene3D" id="3.50.80.10">
    <property type="entry name" value="D-tyrosyl-tRNA(Tyr) deacylase"/>
    <property type="match status" value="1"/>
</dbReference>
<dbReference type="GO" id="GO:0005737">
    <property type="term" value="C:cytoplasm"/>
    <property type="evidence" value="ECO:0007669"/>
    <property type="project" value="UniProtKB-SubCell"/>
</dbReference>
<dbReference type="HAMAP" id="MF_00518">
    <property type="entry name" value="Deacylase_Dtd"/>
    <property type="match status" value="1"/>
</dbReference>
<dbReference type="EC" id="3.1.1.-" evidence="2"/>
<protein>
    <recommendedName>
        <fullName evidence="2">D-aminoacyl-tRNA deacylase</fullName>
        <shortName evidence="2">DTD</shortName>
        <ecNumber evidence="2">3.1.1.96</ecNumber>
    </recommendedName>
    <alternativeName>
        <fullName evidence="2">Gly-tRNA(Ala) deacylase</fullName>
        <ecNumber evidence="2">3.1.1.-</ecNumber>
    </alternativeName>
</protein>
<keyword evidence="2" id="KW-0694">RNA-binding</keyword>
<dbReference type="InterPro" id="IPR023509">
    <property type="entry name" value="DTD-like_sf"/>
</dbReference>
<gene>
    <name evidence="2" type="primary">dtd</name>
    <name evidence="3" type="ORF">HNR09_002870</name>
</gene>
<dbReference type="NCBIfam" id="TIGR00256">
    <property type="entry name" value="D-aminoacyl-tRNA deacylase"/>
    <property type="match status" value="1"/>
</dbReference>
<dbReference type="Pfam" id="PF02580">
    <property type="entry name" value="Tyr_Deacylase"/>
    <property type="match status" value="1"/>
</dbReference>
<keyword evidence="2" id="KW-0963">Cytoplasm</keyword>
<comment type="caution">
    <text evidence="3">The sequence shown here is derived from an EMBL/GenBank/DDBJ whole genome shotgun (WGS) entry which is preliminary data.</text>
</comment>
<keyword evidence="2" id="KW-0820">tRNA-binding</keyword>
<proteinExistence type="inferred from homology"/>
<dbReference type="PANTHER" id="PTHR10472:SF5">
    <property type="entry name" value="D-AMINOACYL-TRNA DEACYLASE 1"/>
    <property type="match status" value="1"/>
</dbReference>
<comment type="domain">
    <text evidence="2">A Gly-cisPro motif from one monomer fits into the active site of the other monomer to allow specific chiral rejection of L-amino acids.</text>
</comment>
<keyword evidence="4" id="KW-1185">Reference proteome</keyword>
<comment type="catalytic activity">
    <reaction evidence="2">
        <text>a D-aminoacyl-tRNA + H2O = a tRNA + a D-alpha-amino acid + H(+)</text>
        <dbReference type="Rhea" id="RHEA:13953"/>
        <dbReference type="Rhea" id="RHEA-COMP:10123"/>
        <dbReference type="Rhea" id="RHEA-COMP:10124"/>
        <dbReference type="ChEBI" id="CHEBI:15377"/>
        <dbReference type="ChEBI" id="CHEBI:15378"/>
        <dbReference type="ChEBI" id="CHEBI:59871"/>
        <dbReference type="ChEBI" id="CHEBI:78442"/>
        <dbReference type="ChEBI" id="CHEBI:79333"/>
        <dbReference type="EC" id="3.1.1.96"/>
    </reaction>
</comment>
<dbReference type="Proteomes" id="UP000535437">
    <property type="component" value="Unassembled WGS sequence"/>
</dbReference>
<sequence length="154" mass="16895">MRAVIQRVSRAQVRAELAQGGSHVSGFDGEGLVVLLGVTHGDTEQEARLLAEKTWRLRILADERSAEQAGAPVLAVSQFTLYGDARKGRRPSWSRAAPAEVGEPVCRDYVWFLRELGAEVLTGVFGAAMEVELVNDGPVTLILDTEELRRPRRS</sequence>
<organism evidence="3 4">
    <name type="scientific">Nesterenkonia xinjiangensis</name>
    <dbReference type="NCBI Taxonomy" id="225327"/>
    <lineage>
        <taxon>Bacteria</taxon>
        <taxon>Bacillati</taxon>
        <taxon>Actinomycetota</taxon>
        <taxon>Actinomycetes</taxon>
        <taxon>Micrococcales</taxon>
        <taxon>Micrococcaceae</taxon>
        <taxon>Nesterenkonia</taxon>
    </lineage>
</organism>
<reference evidence="3 4" key="1">
    <citation type="submission" date="2020-07" db="EMBL/GenBank/DDBJ databases">
        <title>Sequencing the genomes of 1000 actinobacteria strains.</title>
        <authorList>
            <person name="Klenk H.-P."/>
        </authorList>
    </citation>
    <scope>NUCLEOTIDE SEQUENCE [LARGE SCALE GENOMIC DNA]</scope>
    <source>
        <strain evidence="3 4">DSM 15475</strain>
    </source>
</reference>
<comment type="similarity">
    <text evidence="1 2">Belongs to the DTD family.</text>
</comment>
<evidence type="ECO:0000256" key="1">
    <source>
        <dbReference type="ARBA" id="ARBA00009673"/>
    </source>
</evidence>
<dbReference type="EMBL" id="JACCFY010000001">
    <property type="protein sequence ID" value="NYJ79459.1"/>
    <property type="molecule type" value="Genomic_DNA"/>
</dbReference>
<dbReference type="GO" id="GO:0106026">
    <property type="term" value="F:Gly-tRNA(Ala) deacylase activity"/>
    <property type="evidence" value="ECO:0007669"/>
    <property type="project" value="UniProtKB-UniRule"/>
</dbReference>
<evidence type="ECO:0000313" key="4">
    <source>
        <dbReference type="Proteomes" id="UP000535437"/>
    </source>
</evidence>
<comment type="function">
    <text evidence="2">An aminoacyl-tRNA editing enzyme that deacylates mischarged D-aminoacyl-tRNAs. Also deacylates mischarged glycyl-tRNA(Ala), protecting cells against glycine mischarging by AlaRS. Acts via tRNA-based rather than protein-based catalysis; rejects L-amino acids rather than detecting D-amino acids in the active site. By recycling D-aminoacyl-tRNA to D-amino acids and free tRNA molecules, this enzyme counteracts the toxicity associated with the formation of D-aminoacyl-tRNA entities in vivo and helps enforce protein L-homochirality.</text>
</comment>
<dbReference type="EC" id="3.1.1.96" evidence="2"/>
<accession>A0A7Z0KA64</accession>
<comment type="catalytic activity">
    <reaction evidence="2">
        <text>glycyl-tRNA(Ala) + H2O = tRNA(Ala) + glycine + H(+)</text>
        <dbReference type="Rhea" id="RHEA:53744"/>
        <dbReference type="Rhea" id="RHEA-COMP:9657"/>
        <dbReference type="Rhea" id="RHEA-COMP:13640"/>
        <dbReference type="ChEBI" id="CHEBI:15377"/>
        <dbReference type="ChEBI" id="CHEBI:15378"/>
        <dbReference type="ChEBI" id="CHEBI:57305"/>
        <dbReference type="ChEBI" id="CHEBI:78442"/>
        <dbReference type="ChEBI" id="CHEBI:78522"/>
    </reaction>
</comment>
<dbReference type="GO" id="GO:0000049">
    <property type="term" value="F:tRNA binding"/>
    <property type="evidence" value="ECO:0007669"/>
    <property type="project" value="UniProtKB-UniRule"/>
</dbReference>